<proteinExistence type="predicted"/>
<dbReference type="PANTHER" id="PTHR13016">
    <property type="entry name" value="AMMECR1 HOMOLOG"/>
    <property type="match status" value="1"/>
</dbReference>
<dbReference type="Gene3D" id="3.40.830.10">
    <property type="entry name" value="LigB-like"/>
    <property type="match status" value="1"/>
</dbReference>
<dbReference type="EMBL" id="CP034791">
    <property type="protein sequence ID" value="AZT89674.1"/>
    <property type="molecule type" value="Genomic_DNA"/>
</dbReference>
<gene>
    <name evidence="2" type="primary">amrA</name>
    <name evidence="2" type="ORF">ELD05_02830</name>
</gene>
<evidence type="ECO:0000259" key="1">
    <source>
        <dbReference type="PROSITE" id="PS51112"/>
    </source>
</evidence>
<dbReference type="SUPFAM" id="SSF143447">
    <property type="entry name" value="AMMECR1-like"/>
    <property type="match status" value="1"/>
</dbReference>
<dbReference type="GO" id="GO:0008198">
    <property type="term" value="F:ferrous iron binding"/>
    <property type="evidence" value="ECO:0007669"/>
    <property type="project" value="InterPro"/>
</dbReference>
<dbReference type="GO" id="GO:0016702">
    <property type="term" value="F:oxidoreductase activity, acting on single donors with incorporation of molecular oxygen, incorporation of two atoms of oxygen"/>
    <property type="evidence" value="ECO:0007669"/>
    <property type="project" value="UniProtKB-ARBA"/>
</dbReference>
<dbReference type="InterPro" id="IPR023473">
    <property type="entry name" value="AMMECR1"/>
</dbReference>
<name>A0A3T0D3K7_9FIRM</name>
<dbReference type="AlphaFoldDB" id="A0A3T0D3K7"/>
<dbReference type="CDD" id="cd07951">
    <property type="entry name" value="ED_3B_N_AMMECR1"/>
    <property type="match status" value="1"/>
</dbReference>
<dbReference type="RefSeq" id="WP_127351278.1">
    <property type="nucleotide sequence ID" value="NZ_CP034791.1"/>
</dbReference>
<dbReference type="Pfam" id="PF02900">
    <property type="entry name" value="LigB"/>
    <property type="match status" value="1"/>
</dbReference>
<dbReference type="InterPro" id="IPR027485">
    <property type="entry name" value="AMMECR1_N"/>
</dbReference>
<dbReference type="InterPro" id="IPR027623">
    <property type="entry name" value="AmmeMemoSam_A"/>
</dbReference>
<dbReference type="Proteomes" id="UP000282930">
    <property type="component" value="Chromosome"/>
</dbReference>
<dbReference type="NCBIfam" id="TIGR04335">
    <property type="entry name" value="AmmeMemoSam_A"/>
    <property type="match status" value="1"/>
</dbReference>
<dbReference type="Gene3D" id="3.30.1490.150">
    <property type="entry name" value="Hypothetical protein ph0010, domain 2"/>
    <property type="match status" value="1"/>
</dbReference>
<dbReference type="Pfam" id="PF01871">
    <property type="entry name" value="AMMECR1"/>
    <property type="match status" value="1"/>
</dbReference>
<dbReference type="PANTHER" id="PTHR13016:SF0">
    <property type="entry name" value="AMME SYNDROME CANDIDATE GENE 1 PROTEIN"/>
    <property type="match status" value="1"/>
</dbReference>
<protein>
    <submittedName>
        <fullName evidence="2">AmmeMemoRadiSam system protein A</fullName>
    </submittedName>
</protein>
<dbReference type="InterPro" id="IPR002733">
    <property type="entry name" value="AMMECR1_domain"/>
</dbReference>
<dbReference type="InterPro" id="IPR004183">
    <property type="entry name" value="Xdiol_dOase_suB"/>
</dbReference>
<dbReference type="Gene3D" id="3.30.700.20">
    <property type="entry name" value="Hypothetical protein ph0010, domain 1"/>
    <property type="match status" value="1"/>
</dbReference>
<dbReference type="PROSITE" id="PS51112">
    <property type="entry name" value="AMMECR1"/>
    <property type="match status" value="1"/>
</dbReference>
<evidence type="ECO:0000313" key="3">
    <source>
        <dbReference type="Proteomes" id="UP000282930"/>
    </source>
</evidence>
<accession>A0A3T0D3K7</accession>
<dbReference type="InterPro" id="IPR036071">
    <property type="entry name" value="AMMECR1_dom_sf"/>
</dbReference>
<feature type="domain" description="AMMECR1" evidence="1">
    <location>
        <begin position="293"/>
        <end position="465"/>
    </location>
</feature>
<dbReference type="SUPFAM" id="SSF53213">
    <property type="entry name" value="LigB-like"/>
    <property type="match status" value="1"/>
</dbReference>
<sequence>MVGYLLPHPPILIDKIGNGEEKKCQATLEALEKVTDEILEYKPDVVVVISPHAPIFSDVFFLNDKPTIEGSLTRWGVRGVEFKFHNNLKIVEDIAKMSKKEGLSVGFVTDKIERRYGISRELDHGAMVPLYFVTKKYRDFELIHTAYCMVDDIKLYRYGMIIRKALEKHGKRSLIIASGDLSHKLKEDGPYGFAKEGVEFDKLLVDLLQKSDIKGLYDIEPEFYERAAECGFRSIKVLIGAFDGYEVESKVYSYEGPFGVGYCVAGFYQKGSTTSLLDEIAIKKEQRLKKIRENEDEYIRLARESLEYYVKHRRYMDYIPDYVTERMLKERAGVFVSIKKDGNLRGCIGTIYPTQENIAKEIIRNAVAAGFHDPRFEEVTEDELDSLVYDVDILSTPEKVTSRSELDPKKYGVIVKKGVRQGLLLPDLEGVDTVQQQLRIACQKAGIDYDREDFEIERFTVERHK</sequence>
<reference evidence="2 3" key="1">
    <citation type="submission" date="2018-12" db="EMBL/GenBank/DDBJ databases">
        <title>Genome sequence from the cellulolytic species, Caldicellulosiruptor changbaiensis.</title>
        <authorList>
            <person name="Blumer-Schuette S.E."/>
            <person name="Mendoza C."/>
        </authorList>
    </citation>
    <scope>NUCLEOTIDE SEQUENCE [LARGE SCALE GENOMIC DNA]</scope>
    <source>
        <strain evidence="2 3">CBS-Z</strain>
    </source>
</reference>
<organism evidence="2 3">
    <name type="scientific">Caldicellulosiruptor changbaiensis</name>
    <dbReference type="NCBI Taxonomy" id="1222016"/>
    <lineage>
        <taxon>Bacteria</taxon>
        <taxon>Bacillati</taxon>
        <taxon>Bacillota</taxon>
        <taxon>Bacillota incertae sedis</taxon>
        <taxon>Caldicellulosiruptorales</taxon>
        <taxon>Caldicellulosiruptoraceae</taxon>
        <taxon>Caldicellulosiruptor</taxon>
    </lineage>
</organism>
<dbReference type="KEGG" id="ccha:ELD05_02830"/>
<evidence type="ECO:0000313" key="2">
    <source>
        <dbReference type="EMBL" id="AZT89674.1"/>
    </source>
</evidence>
<keyword evidence="3" id="KW-1185">Reference proteome</keyword>